<dbReference type="EMBL" id="JAAAHW010003136">
    <property type="protein sequence ID" value="KAF9988246.1"/>
    <property type="molecule type" value="Genomic_DNA"/>
</dbReference>
<dbReference type="GO" id="GO:0019076">
    <property type="term" value="P:viral release from host cell"/>
    <property type="evidence" value="ECO:0007669"/>
    <property type="project" value="InterPro"/>
</dbReference>
<sequence>MARMEAINFATSWLLSRSCRPSALILELAFCVMIFTSLMFIASGIATLIAVMHWAFFIVKMQETLEEHRIDAIIKKRIKEGAWKSRMLEEMEITESASNLVETDGFDNGTSSSAGAGIVIKFLSLLYSTENHPRLFI</sequence>
<keyword evidence="1" id="KW-0945">Host-virus interaction</keyword>
<dbReference type="GO" id="GO:0032801">
    <property type="term" value="P:receptor catabolic process"/>
    <property type="evidence" value="ECO:0007669"/>
    <property type="project" value="InterPro"/>
</dbReference>
<evidence type="ECO:0000256" key="3">
    <source>
        <dbReference type="SAM" id="Phobius"/>
    </source>
</evidence>
<dbReference type="GO" id="GO:0033644">
    <property type="term" value="C:host cell membrane"/>
    <property type="evidence" value="ECO:0007669"/>
    <property type="project" value="InterPro"/>
</dbReference>
<gene>
    <name evidence="4" type="ORF">BGZ65_009943</name>
</gene>
<evidence type="ECO:0000256" key="2">
    <source>
        <dbReference type="ARBA" id="ARBA00023136"/>
    </source>
</evidence>
<keyword evidence="5" id="KW-1185">Reference proteome</keyword>
<dbReference type="OrthoDB" id="2128042at2759"/>
<organism evidence="4 5">
    <name type="scientific">Modicella reniformis</name>
    <dbReference type="NCBI Taxonomy" id="1440133"/>
    <lineage>
        <taxon>Eukaryota</taxon>
        <taxon>Fungi</taxon>
        <taxon>Fungi incertae sedis</taxon>
        <taxon>Mucoromycota</taxon>
        <taxon>Mortierellomycotina</taxon>
        <taxon>Mortierellomycetes</taxon>
        <taxon>Mortierellales</taxon>
        <taxon>Mortierellaceae</taxon>
        <taxon>Modicella</taxon>
    </lineage>
</organism>
<dbReference type="GO" id="GO:0005261">
    <property type="term" value="F:monoatomic cation channel activity"/>
    <property type="evidence" value="ECO:0007669"/>
    <property type="project" value="InterPro"/>
</dbReference>
<dbReference type="InterPro" id="IPR008187">
    <property type="entry name" value="Vpu"/>
</dbReference>
<keyword evidence="3" id="KW-1133">Transmembrane helix</keyword>
<evidence type="ECO:0000313" key="4">
    <source>
        <dbReference type="EMBL" id="KAF9988246.1"/>
    </source>
</evidence>
<dbReference type="Pfam" id="PF00558">
    <property type="entry name" value="Vpu"/>
    <property type="match status" value="1"/>
</dbReference>
<protein>
    <submittedName>
        <fullName evidence="4">Uncharacterized protein</fullName>
    </submittedName>
</protein>
<comment type="caution">
    <text evidence="4">The sequence shown here is derived from an EMBL/GenBank/DDBJ whole genome shotgun (WGS) entry which is preliminary data.</text>
</comment>
<feature type="transmembrane region" description="Helical" evidence="3">
    <location>
        <begin position="37"/>
        <end position="59"/>
    </location>
</feature>
<keyword evidence="2 3" id="KW-0472">Membrane</keyword>
<name>A0A9P6SQU0_9FUNG</name>
<dbReference type="Proteomes" id="UP000749646">
    <property type="component" value="Unassembled WGS sequence"/>
</dbReference>
<accession>A0A9P6SQU0</accession>
<proteinExistence type="predicted"/>
<evidence type="ECO:0000313" key="5">
    <source>
        <dbReference type="Proteomes" id="UP000749646"/>
    </source>
</evidence>
<evidence type="ECO:0000256" key="1">
    <source>
        <dbReference type="ARBA" id="ARBA00022581"/>
    </source>
</evidence>
<dbReference type="AlphaFoldDB" id="A0A9P6SQU0"/>
<reference evidence="4" key="1">
    <citation type="journal article" date="2020" name="Fungal Divers.">
        <title>Resolving the Mortierellaceae phylogeny through synthesis of multi-gene phylogenetics and phylogenomics.</title>
        <authorList>
            <person name="Vandepol N."/>
            <person name="Liber J."/>
            <person name="Desiro A."/>
            <person name="Na H."/>
            <person name="Kennedy M."/>
            <person name="Barry K."/>
            <person name="Grigoriev I.V."/>
            <person name="Miller A.N."/>
            <person name="O'Donnell K."/>
            <person name="Stajich J.E."/>
            <person name="Bonito G."/>
        </authorList>
    </citation>
    <scope>NUCLEOTIDE SEQUENCE</scope>
    <source>
        <strain evidence="4">MES-2147</strain>
    </source>
</reference>
<keyword evidence="3" id="KW-0812">Transmembrane</keyword>